<dbReference type="RefSeq" id="WP_270129565.1">
    <property type="nucleotide sequence ID" value="NZ_CP115397.1"/>
</dbReference>
<dbReference type="EMBL" id="CP115397">
    <property type="protein sequence ID" value="WBO86860.1"/>
    <property type="molecule type" value="Genomic_DNA"/>
</dbReference>
<protein>
    <recommendedName>
        <fullName evidence="1">HNH nuclease domain-containing protein</fullName>
    </recommendedName>
</protein>
<dbReference type="Pfam" id="PF13395">
    <property type="entry name" value="HNH_4"/>
    <property type="match status" value="1"/>
</dbReference>
<sequence length="366" mass="42397">MTQLPSGSRLNIAALSAVFADTTNAYKFYWFLAILDHLRDTGTARVAMHDLALRMLGSVWYPLDYFKLSFGRRDTFKPIAAFITQHVVVDNSPTAPPLFTQLRAMPTAEQQLLQAWVRKLTNWVPYRFIRPMFAEETRALHDPKVNALIIALANAGNRAPYRFDGKDLVLHEEWIEYLQQHQAILRGFIQWHLVRFLQKNNPNVTGLTEKLDKPSQRDLKTASHFWKHYLTAHPALTCIYSGQPIILKSLSLDHFLPWSFVAHDQLWNIIPTPKTVNSTKNDWLPSFPQYFEPFAALQYSAFQFHADQEHYALLEDYHLLFARDIAALRELSYSSFRDYLHGQLAPQLQIAQNLGFSYPFVYRGIT</sequence>
<organism evidence="2 3">
    <name type="scientific">Hymenobacter yonginensis</name>
    <dbReference type="NCBI Taxonomy" id="748197"/>
    <lineage>
        <taxon>Bacteria</taxon>
        <taxon>Pseudomonadati</taxon>
        <taxon>Bacteroidota</taxon>
        <taxon>Cytophagia</taxon>
        <taxon>Cytophagales</taxon>
        <taxon>Hymenobacteraceae</taxon>
        <taxon>Hymenobacter</taxon>
    </lineage>
</organism>
<gene>
    <name evidence="2" type="ORF">O9Z63_20470</name>
</gene>
<geneLocation type="plasmid" evidence="2 3">
    <name>unnamed2</name>
</geneLocation>
<evidence type="ECO:0000313" key="2">
    <source>
        <dbReference type="EMBL" id="WBO86860.1"/>
    </source>
</evidence>
<name>A0ABY7PVB9_9BACT</name>
<dbReference type="Gene3D" id="1.10.30.50">
    <property type="match status" value="1"/>
</dbReference>
<keyword evidence="2" id="KW-0614">Plasmid</keyword>
<dbReference type="Proteomes" id="UP001211872">
    <property type="component" value="Plasmid unnamed2"/>
</dbReference>
<evidence type="ECO:0000313" key="3">
    <source>
        <dbReference type="Proteomes" id="UP001211872"/>
    </source>
</evidence>
<reference evidence="2 3" key="1">
    <citation type="journal article" date="2011" name="Int. J. Syst. Evol. Microbiol.">
        <title>Hymenobacter yonginensis sp. nov., isolated from a mesotrophic artificial lake.</title>
        <authorList>
            <person name="Joung Y."/>
            <person name="Cho S.H."/>
            <person name="Kim H."/>
            <person name="Kim S.B."/>
            <person name="Joh K."/>
        </authorList>
    </citation>
    <scope>NUCLEOTIDE SEQUENCE [LARGE SCALE GENOMIC DNA]</scope>
    <source>
        <strain evidence="2 3">KCTC 22745</strain>
    </source>
</reference>
<proteinExistence type="predicted"/>
<evidence type="ECO:0000259" key="1">
    <source>
        <dbReference type="Pfam" id="PF13395"/>
    </source>
</evidence>
<dbReference type="InterPro" id="IPR003615">
    <property type="entry name" value="HNH_nuc"/>
</dbReference>
<accession>A0ABY7PVB9</accession>
<keyword evidence="3" id="KW-1185">Reference proteome</keyword>
<feature type="domain" description="HNH nuclease" evidence="1">
    <location>
        <begin position="238"/>
        <end position="285"/>
    </location>
</feature>